<dbReference type="STRING" id="6186.A0A183JS86"/>
<keyword evidence="3" id="KW-1185">Reference proteome</keyword>
<dbReference type="WBParaSite" id="SCUD_0000557601-mRNA-1">
    <property type="protein sequence ID" value="SCUD_0000557601-mRNA-1"/>
    <property type="gene ID" value="SCUD_0000557601"/>
</dbReference>
<sequence>MHLLSVVIACFRFKLISDFFICLQDYNYSNKEILRTGQDNDIFDASPNADEFPDVFEPSQLRLVESALCSGLPNEIEVALNSLLVLSITPSSGSSTSVRLAHCTNLLSLLVASVGIYGEGKRKSFIVIYIYREVPFSLYCKKRLISSDCSWSLIFPLYKKERKSCFHCHKGIFSNIGSKILASVIIYGLSGVCLQQTERLFSDLGASSNFSGIDLQTDPFFDLKCSYVIILSVED</sequence>
<organism evidence="4">
    <name type="scientific">Schistosoma curassoni</name>
    <dbReference type="NCBI Taxonomy" id="6186"/>
    <lineage>
        <taxon>Eukaryota</taxon>
        <taxon>Metazoa</taxon>
        <taxon>Spiralia</taxon>
        <taxon>Lophotrochozoa</taxon>
        <taxon>Platyhelminthes</taxon>
        <taxon>Trematoda</taxon>
        <taxon>Digenea</taxon>
        <taxon>Strigeidida</taxon>
        <taxon>Schistosomatoidea</taxon>
        <taxon>Schistosomatidae</taxon>
        <taxon>Schistosoma</taxon>
    </lineage>
</organism>
<feature type="chain" id="PRO_5043140641" evidence="1">
    <location>
        <begin position="19"/>
        <end position="235"/>
    </location>
</feature>
<gene>
    <name evidence="2" type="ORF">SCUD_LOCUS5576</name>
</gene>
<protein>
    <submittedName>
        <fullName evidence="4">Secreted protein</fullName>
    </submittedName>
</protein>
<accession>A0A183JS86</accession>
<dbReference type="AlphaFoldDB" id="A0A183JS86"/>
<reference evidence="2 3" key="2">
    <citation type="submission" date="2018-11" db="EMBL/GenBank/DDBJ databases">
        <authorList>
            <consortium name="Pathogen Informatics"/>
        </authorList>
    </citation>
    <scope>NUCLEOTIDE SEQUENCE [LARGE SCALE GENOMIC DNA]</scope>
    <source>
        <strain evidence="2">Dakar</strain>
        <strain evidence="3">Dakar, Senegal</strain>
    </source>
</reference>
<proteinExistence type="predicted"/>
<dbReference type="Proteomes" id="UP000279833">
    <property type="component" value="Unassembled WGS sequence"/>
</dbReference>
<reference evidence="4" key="1">
    <citation type="submission" date="2016-06" db="UniProtKB">
        <authorList>
            <consortium name="WormBaseParasite"/>
        </authorList>
    </citation>
    <scope>IDENTIFICATION</scope>
</reference>
<name>A0A183JS86_9TREM</name>
<evidence type="ECO:0000256" key="1">
    <source>
        <dbReference type="SAM" id="SignalP"/>
    </source>
</evidence>
<evidence type="ECO:0000313" key="4">
    <source>
        <dbReference type="WBParaSite" id="SCUD_0000557601-mRNA-1"/>
    </source>
</evidence>
<evidence type="ECO:0000313" key="2">
    <source>
        <dbReference type="EMBL" id="VDO96705.1"/>
    </source>
</evidence>
<dbReference type="EMBL" id="UZAK01009415">
    <property type="protein sequence ID" value="VDO96705.1"/>
    <property type="molecule type" value="Genomic_DNA"/>
</dbReference>
<evidence type="ECO:0000313" key="3">
    <source>
        <dbReference type="Proteomes" id="UP000279833"/>
    </source>
</evidence>
<keyword evidence="1" id="KW-0732">Signal</keyword>
<feature type="signal peptide" evidence="1">
    <location>
        <begin position="1"/>
        <end position="18"/>
    </location>
</feature>